<evidence type="ECO:0000259" key="11">
    <source>
        <dbReference type="PROSITE" id="PS50109"/>
    </source>
</evidence>
<dbReference type="Gene3D" id="3.30.565.10">
    <property type="entry name" value="Histidine kinase-like ATPase, C-terminal domain"/>
    <property type="match status" value="1"/>
</dbReference>
<evidence type="ECO:0000256" key="4">
    <source>
        <dbReference type="ARBA" id="ARBA00022475"/>
    </source>
</evidence>
<feature type="domain" description="Histidine kinase" evidence="11">
    <location>
        <begin position="244"/>
        <end position="450"/>
    </location>
</feature>
<evidence type="ECO:0000256" key="2">
    <source>
        <dbReference type="ARBA" id="ARBA00004651"/>
    </source>
</evidence>
<dbReference type="SUPFAM" id="SSF47384">
    <property type="entry name" value="Homodimeric domain of signal transducing histidine kinase"/>
    <property type="match status" value="1"/>
</dbReference>
<reference evidence="13 14" key="1">
    <citation type="submission" date="2012-09" db="EMBL/GenBank/DDBJ databases">
        <title>Genome Sequence of alkane-degrading Bacterium Alcanivorax sp. 19-m-6.</title>
        <authorList>
            <person name="Lai Q."/>
            <person name="Shao Z."/>
        </authorList>
    </citation>
    <scope>NUCLEOTIDE SEQUENCE [LARGE SCALE GENOMIC DNA]</scope>
    <source>
        <strain evidence="13 14">19-m-6</strain>
    </source>
</reference>
<dbReference type="SMART" id="SM00387">
    <property type="entry name" value="HATPase_c"/>
    <property type="match status" value="1"/>
</dbReference>
<dbReference type="InterPro" id="IPR050980">
    <property type="entry name" value="2C_sensor_his_kinase"/>
</dbReference>
<keyword evidence="14" id="KW-1185">Reference proteome</keyword>
<comment type="catalytic activity">
    <reaction evidence="1">
        <text>ATP + protein L-histidine = ADP + protein N-phospho-L-histidine.</text>
        <dbReference type="EC" id="2.7.13.3"/>
    </reaction>
</comment>
<dbReference type="Proteomes" id="UP000029444">
    <property type="component" value="Unassembled WGS sequence"/>
</dbReference>
<keyword evidence="4" id="KW-1003">Cell membrane</keyword>
<dbReference type="Pfam" id="PF00512">
    <property type="entry name" value="HisKA"/>
    <property type="match status" value="1"/>
</dbReference>
<dbReference type="InterPro" id="IPR036097">
    <property type="entry name" value="HisK_dim/P_sf"/>
</dbReference>
<dbReference type="PANTHER" id="PTHR44936:SF10">
    <property type="entry name" value="SENSOR PROTEIN RSTB"/>
    <property type="match status" value="1"/>
</dbReference>
<keyword evidence="8 13" id="KW-0418">Kinase</keyword>
<evidence type="ECO:0000259" key="12">
    <source>
        <dbReference type="PROSITE" id="PS50885"/>
    </source>
</evidence>
<dbReference type="Pfam" id="PF02518">
    <property type="entry name" value="HATPase_c"/>
    <property type="match status" value="1"/>
</dbReference>
<dbReference type="CDD" id="cd00082">
    <property type="entry name" value="HisKA"/>
    <property type="match status" value="1"/>
</dbReference>
<evidence type="ECO:0000256" key="1">
    <source>
        <dbReference type="ARBA" id="ARBA00000085"/>
    </source>
</evidence>
<dbReference type="PATRIC" id="fig|1177154.3.peg.2880"/>
<name>A0A095TN47_9GAMM</name>
<keyword evidence="7" id="KW-0547">Nucleotide-binding</keyword>
<dbReference type="PRINTS" id="PR00344">
    <property type="entry name" value="BCTRLSENSOR"/>
</dbReference>
<dbReference type="SUPFAM" id="SSF158472">
    <property type="entry name" value="HAMP domain-like"/>
    <property type="match status" value="1"/>
</dbReference>
<dbReference type="SMART" id="SM00304">
    <property type="entry name" value="HAMP"/>
    <property type="match status" value="1"/>
</dbReference>
<dbReference type="Gene3D" id="1.10.287.130">
    <property type="match status" value="1"/>
</dbReference>
<dbReference type="SMART" id="SM00388">
    <property type="entry name" value="HisKA"/>
    <property type="match status" value="1"/>
</dbReference>
<evidence type="ECO:0000256" key="3">
    <source>
        <dbReference type="ARBA" id="ARBA00012438"/>
    </source>
</evidence>
<evidence type="ECO:0000256" key="8">
    <source>
        <dbReference type="ARBA" id="ARBA00022777"/>
    </source>
</evidence>
<keyword evidence="10" id="KW-0812">Transmembrane</keyword>
<dbReference type="Pfam" id="PF16750">
    <property type="entry name" value="HK_sensor"/>
    <property type="match status" value="1"/>
</dbReference>
<dbReference type="PANTHER" id="PTHR44936">
    <property type="entry name" value="SENSOR PROTEIN CREC"/>
    <property type="match status" value="1"/>
</dbReference>
<accession>A0A095TN47</accession>
<evidence type="ECO:0000256" key="7">
    <source>
        <dbReference type="ARBA" id="ARBA00022741"/>
    </source>
</evidence>
<dbReference type="SUPFAM" id="SSF55874">
    <property type="entry name" value="ATPase domain of HSP90 chaperone/DNA topoisomerase II/histidine kinase"/>
    <property type="match status" value="1"/>
</dbReference>
<dbReference type="InterPro" id="IPR036890">
    <property type="entry name" value="HATPase_C_sf"/>
</dbReference>
<keyword evidence="9" id="KW-0067">ATP-binding</keyword>
<dbReference type="Gene3D" id="3.30.450.170">
    <property type="entry name" value="Two-component histidine kinase, sensor domain"/>
    <property type="match status" value="1"/>
</dbReference>
<dbReference type="InterPro" id="IPR038428">
    <property type="entry name" value="HK_sensor_dom_sf"/>
</dbReference>
<gene>
    <name evidence="13" type="ORF">Y5S_02843</name>
</gene>
<comment type="subcellular location">
    <subcellularLocation>
        <location evidence="2">Cell membrane</location>
        <topology evidence="2">Multi-pass membrane protein</topology>
    </subcellularLocation>
</comment>
<dbReference type="InterPro" id="IPR004358">
    <property type="entry name" value="Sig_transdc_His_kin-like_C"/>
</dbReference>
<dbReference type="InterPro" id="IPR005467">
    <property type="entry name" value="His_kinase_dom"/>
</dbReference>
<sequence length="452" mass="50573">MRRYLLTPHSLFWRLSMVLVVTAVMTMVLGVGLMGELRRDAQRLSSEARQVLRGYAWEAEQAWLTDGEAGVAAWLDMMRQKETGSIMVVDHEDQSLSGSPLTERERAGLRFQRSLNGMMSFRYGKSMPYIGIPFSGDKDTARLIIQLPPRYRPGTYWPYLENALLIGIPALSALLLGLLLFWRVRGPLRALQDQVLRFKDDAGARLGPPVVARRDEFGELARSFNRMADKVSTMMSTQKQLLNDMSHELRTPLSRLTVALESPMDERALRERLAIELVRMRDLVDDTLALGWQDTPMDGSRLEALSVSALWDLVVENASFESGWDRGRFPCYLSANVVVYGHLNVLAQAFENLVRNAIRHSPQGGTITLAGHREGDNWHLTISDQGPGVPGASLETIFSPFVRLDAARHESGFGLGLSIARRAVTRIGGEMWAENATPGLSIHMRLKAFDVV</sequence>
<comment type="caution">
    <text evidence="13">The sequence shown here is derived from an EMBL/GenBank/DDBJ whole genome shotgun (WGS) entry which is preliminary data.</text>
</comment>
<evidence type="ECO:0000256" key="9">
    <source>
        <dbReference type="ARBA" id="ARBA00022840"/>
    </source>
</evidence>
<dbReference type="InterPro" id="IPR031930">
    <property type="entry name" value="HK_sensor"/>
</dbReference>
<feature type="domain" description="HAMP" evidence="12">
    <location>
        <begin position="182"/>
        <end position="236"/>
    </location>
</feature>
<dbReference type="EC" id="2.7.13.3" evidence="3"/>
<dbReference type="RefSeq" id="WP_035233918.1">
    <property type="nucleotide sequence ID" value="NZ_ARXV01000013.1"/>
</dbReference>
<protein>
    <recommendedName>
        <fullName evidence="3">histidine kinase</fullName>
        <ecNumber evidence="3">2.7.13.3</ecNumber>
    </recommendedName>
</protein>
<dbReference type="EMBL" id="ARXV01000013">
    <property type="protein sequence ID" value="KGD63853.1"/>
    <property type="molecule type" value="Genomic_DNA"/>
</dbReference>
<dbReference type="GO" id="GO:0000155">
    <property type="term" value="F:phosphorelay sensor kinase activity"/>
    <property type="evidence" value="ECO:0007669"/>
    <property type="project" value="InterPro"/>
</dbReference>
<dbReference type="CDD" id="cd06225">
    <property type="entry name" value="HAMP"/>
    <property type="match status" value="1"/>
</dbReference>
<dbReference type="eggNOG" id="COG2205">
    <property type="taxonomic scope" value="Bacteria"/>
</dbReference>
<dbReference type="InterPro" id="IPR003660">
    <property type="entry name" value="HAMP_dom"/>
</dbReference>
<dbReference type="AlphaFoldDB" id="A0A095TN47"/>
<feature type="transmembrane region" description="Helical" evidence="10">
    <location>
        <begin position="12"/>
        <end position="34"/>
    </location>
</feature>
<keyword evidence="10" id="KW-1133">Transmembrane helix</keyword>
<keyword evidence="10" id="KW-0472">Membrane</keyword>
<evidence type="ECO:0000256" key="6">
    <source>
        <dbReference type="ARBA" id="ARBA00022679"/>
    </source>
</evidence>
<evidence type="ECO:0000256" key="5">
    <source>
        <dbReference type="ARBA" id="ARBA00022553"/>
    </source>
</evidence>
<dbReference type="GO" id="GO:0005524">
    <property type="term" value="F:ATP binding"/>
    <property type="evidence" value="ECO:0007669"/>
    <property type="project" value="UniProtKB-KW"/>
</dbReference>
<proteinExistence type="predicted"/>
<keyword evidence="6" id="KW-0808">Transferase</keyword>
<dbReference type="PROSITE" id="PS50109">
    <property type="entry name" value="HIS_KIN"/>
    <property type="match status" value="1"/>
</dbReference>
<dbReference type="STRING" id="1177154.Y5S_02843"/>
<keyword evidence="5" id="KW-0597">Phosphoprotein</keyword>
<dbReference type="InterPro" id="IPR003661">
    <property type="entry name" value="HisK_dim/P_dom"/>
</dbReference>
<dbReference type="PROSITE" id="PS50885">
    <property type="entry name" value="HAMP"/>
    <property type="match status" value="1"/>
</dbReference>
<dbReference type="GO" id="GO:0005886">
    <property type="term" value="C:plasma membrane"/>
    <property type="evidence" value="ECO:0007669"/>
    <property type="project" value="UniProtKB-SubCell"/>
</dbReference>
<dbReference type="InterPro" id="IPR003594">
    <property type="entry name" value="HATPase_dom"/>
</dbReference>
<organism evidence="13 14">
    <name type="scientific">Alcanivorax nanhaiticus</name>
    <dbReference type="NCBI Taxonomy" id="1177154"/>
    <lineage>
        <taxon>Bacteria</taxon>
        <taxon>Pseudomonadati</taxon>
        <taxon>Pseudomonadota</taxon>
        <taxon>Gammaproteobacteria</taxon>
        <taxon>Oceanospirillales</taxon>
        <taxon>Alcanivoracaceae</taxon>
        <taxon>Alcanivorax</taxon>
    </lineage>
</organism>
<feature type="transmembrane region" description="Helical" evidence="10">
    <location>
        <begin position="163"/>
        <end position="182"/>
    </location>
</feature>
<evidence type="ECO:0000313" key="14">
    <source>
        <dbReference type="Proteomes" id="UP000029444"/>
    </source>
</evidence>
<evidence type="ECO:0000256" key="10">
    <source>
        <dbReference type="SAM" id="Phobius"/>
    </source>
</evidence>
<dbReference type="Pfam" id="PF00672">
    <property type="entry name" value="HAMP"/>
    <property type="match status" value="1"/>
</dbReference>
<evidence type="ECO:0000313" key="13">
    <source>
        <dbReference type="EMBL" id="KGD63853.1"/>
    </source>
</evidence>